<dbReference type="Gene3D" id="3.10.105.10">
    <property type="entry name" value="Dipeptide-binding Protein, Domain 3"/>
    <property type="match status" value="2"/>
</dbReference>
<evidence type="ECO:0000256" key="2">
    <source>
        <dbReference type="ARBA" id="ARBA00022448"/>
    </source>
</evidence>
<dbReference type="PANTHER" id="PTHR47737:SF1">
    <property type="entry name" value="GLYCINE BETAINE_PROLINE BETAINE TRANSPORT SYSTEM PERMEASE PROTEIN PROW"/>
    <property type="match status" value="1"/>
</dbReference>
<feature type="domain" description="ABC-type glycine betaine transport system substrate-binding" evidence="6">
    <location>
        <begin position="53"/>
        <end position="298"/>
    </location>
</feature>
<dbReference type="SUPFAM" id="SSF53850">
    <property type="entry name" value="Periplasmic binding protein-like II"/>
    <property type="match status" value="1"/>
</dbReference>
<evidence type="ECO:0000256" key="3">
    <source>
        <dbReference type="ARBA" id="ARBA00022475"/>
    </source>
</evidence>
<comment type="subcellular location">
    <subcellularLocation>
        <location evidence="1">Cell membrane</location>
    </subcellularLocation>
</comment>
<comment type="caution">
    <text evidence="7">The sequence shown here is derived from an EMBL/GenBank/DDBJ whole genome shotgun (WGS) entry which is preliminary data.</text>
</comment>
<keyword evidence="4" id="KW-0472">Membrane</keyword>
<keyword evidence="2" id="KW-0813">Transport</keyword>
<evidence type="ECO:0000259" key="6">
    <source>
        <dbReference type="Pfam" id="PF04069"/>
    </source>
</evidence>
<proteinExistence type="predicted"/>
<accession>A0ABT9PCY7</accession>
<dbReference type="Proteomes" id="UP001235712">
    <property type="component" value="Unassembled WGS sequence"/>
</dbReference>
<evidence type="ECO:0000256" key="4">
    <source>
        <dbReference type="ARBA" id="ARBA00023136"/>
    </source>
</evidence>
<evidence type="ECO:0000256" key="5">
    <source>
        <dbReference type="SAM" id="SignalP"/>
    </source>
</evidence>
<dbReference type="InterPro" id="IPR006311">
    <property type="entry name" value="TAT_signal"/>
</dbReference>
<feature type="signal peptide" evidence="5">
    <location>
        <begin position="1"/>
        <end position="25"/>
    </location>
</feature>
<dbReference type="InterPro" id="IPR007210">
    <property type="entry name" value="ABC_Gly_betaine_transp_sub-bd"/>
</dbReference>
<dbReference type="EMBL" id="JAUSQZ010000001">
    <property type="protein sequence ID" value="MDP9830571.1"/>
    <property type="molecule type" value="Genomic_DNA"/>
</dbReference>
<dbReference type="Gene3D" id="3.40.190.100">
    <property type="entry name" value="Glycine betaine-binding periplasmic protein, domain 2"/>
    <property type="match status" value="1"/>
</dbReference>
<dbReference type="PANTHER" id="PTHR47737">
    <property type="entry name" value="GLYCINE BETAINE/PROLINE BETAINE TRANSPORT SYSTEM PERMEASE PROTEIN PROW"/>
    <property type="match status" value="1"/>
</dbReference>
<name>A0ABT9PCY7_9ACTN</name>
<keyword evidence="8" id="KW-1185">Reference proteome</keyword>
<reference evidence="7 8" key="1">
    <citation type="submission" date="2023-07" db="EMBL/GenBank/DDBJ databases">
        <title>Sequencing the genomes of 1000 actinobacteria strains.</title>
        <authorList>
            <person name="Klenk H.-P."/>
        </authorList>
    </citation>
    <scope>NUCLEOTIDE SEQUENCE [LARGE SCALE GENOMIC DNA]</scope>
    <source>
        <strain evidence="7 8">DSM 44388</strain>
    </source>
</reference>
<dbReference type="RefSeq" id="WP_307249637.1">
    <property type="nucleotide sequence ID" value="NZ_JAUSQZ010000001.1"/>
</dbReference>
<keyword evidence="5" id="KW-0732">Signal</keyword>
<evidence type="ECO:0000256" key="1">
    <source>
        <dbReference type="ARBA" id="ARBA00004236"/>
    </source>
</evidence>
<dbReference type="PROSITE" id="PS51318">
    <property type="entry name" value="TAT"/>
    <property type="match status" value="1"/>
</dbReference>
<gene>
    <name evidence="7" type="ORF">J2S57_006320</name>
</gene>
<evidence type="ECO:0000313" key="8">
    <source>
        <dbReference type="Proteomes" id="UP001235712"/>
    </source>
</evidence>
<sequence length="312" mass="33050">MNPSNLSRRALLGGLLAATTAGVAACSGNTAQFSGGSGSGSGGSGGSGGDPKTVSMAVVAGWDECIASSSLWKVLLEQRGYTVDLQELEIAPAFTAVASGQIDMYMDAWLPATHEDYWKRFEDDLETLGTWTSGTLQLAVPEYCDITSIADLKGREGDFGGRIVGIEAGAGEMKVMRESIIPGYGLDAYTLVEGSTAAMLAELQSSIKRRQNVVVTLWTPHWAYGKFDIKNLEDPDQAWGDPDELTTIATKGFSEARPEVAGWLKNYSIDDDALAGLLSQIQAAGTENAEEVAGEWASENETITAAWFGEAA</sequence>
<evidence type="ECO:0000313" key="7">
    <source>
        <dbReference type="EMBL" id="MDP9830571.1"/>
    </source>
</evidence>
<dbReference type="CDD" id="cd13639">
    <property type="entry name" value="PBP2_OpuAC_like"/>
    <property type="match status" value="1"/>
</dbReference>
<organism evidence="7 8">
    <name type="scientific">Kineosporia succinea</name>
    <dbReference type="NCBI Taxonomy" id="84632"/>
    <lineage>
        <taxon>Bacteria</taxon>
        <taxon>Bacillati</taxon>
        <taxon>Actinomycetota</taxon>
        <taxon>Actinomycetes</taxon>
        <taxon>Kineosporiales</taxon>
        <taxon>Kineosporiaceae</taxon>
        <taxon>Kineosporia</taxon>
    </lineage>
</organism>
<keyword evidence="3" id="KW-1003">Cell membrane</keyword>
<feature type="chain" id="PRO_5046666462" evidence="5">
    <location>
        <begin position="26"/>
        <end position="312"/>
    </location>
</feature>
<dbReference type="Pfam" id="PF04069">
    <property type="entry name" value="OpuAC"/>
    <property type="match status" value="1"/>
</dbReference>
<protein>
    <submittedName>
        <fullName evidence="7">Glycine betaine/proline transport system substrate-binding protein</fullName>
    </submittedName>
</protein>